<proteinExistence type="predicted"/>
<accession>A0A7N2KUB1</accession>
<evidence type="ECO:0000313" key="3">
    <source>
        <dbReference type="Proteomes" id="UP000594261"/>
    </source>
</evidence>
<keyword evidence="3" id="KW-1185">Reference proteome</keyword>
<dbReference type="InParanoid" id="A0A7N2KUB1"/>
<dbReference type="AlphaFoldDB" id="A0A7N2KUB1"/>
<reference evidence="2" key="2">
    <citation type="submission" date="2021-01" db="UniProtKB">
        <authorList>
            <consortium name="EnsemblPlants"/>
        </authorList>
    </citation>
    <scope>IDENTIFICATION</scope>
</reference>
<dbReference type="Proteomes" id="UP000594261">
    <property type="component" value="Chromosome 2"/>
</dbReference>
<sequence length="80" mass="8953">MSFPTKLENFLLDIKGPGLAFLPVLAFEGGTRKNIPRPICRNHSSKSQSHKVCSSQQSAYPPQQHRLLAPLAWKQDLLVN</sequence>
<dbReference type="Gramene" id="QL02p024044:mrna">
    <property type="protein sequence ID" value="QL02p024044:mrna"/>
    <property type="gene ID" value="QL02p024044"/>
</dbReference>
<reference evidence="3" key="1">
    <citation type="journal article" date="2016" name="G3 (Bethesda)">
        <title>First Draft Assembly and Annotation of the Genome of a California Endemic Oak Quercus lobata Nee (Fagaceae).</title>
        <authorList>
            <person name="Sork V.L."/>
            <person name="Fitz-Gibbon S.T."/>
            <person name="Puiu D."/>
            <person name="Crepeau M."/>
            <person name="Gugger P.F."/>
            <person name="Sherman R."/>
            <person name="Stevens K."/>
            <person name="Langley C.H."/>
            <person name="Pellegrini M."/>
            <person name="Salzberg S.L."/>
        </authorList>
    </citation>
    <scope>NUCLEOTIDE SEQUENCE [LARGE SCALE GENOMIC DNA]</scope>
    <source>
        <strain evidence="3">cv. SW786</strain>
    </source>
</reference>
<name>A0A7N2KUB1_QUELO</name>
<feature type="region of interest" description="Disordered" evidence="1">
    <location>
        <begin position="37"/>
        <end position="56"/>
    </location>
</feature>
<protein>
    <submittedName>
        <fullName evidence="2">Uncharacterized protein</fullName>
    </submittedName>
</protein>
<organism evidence="2 3">
    <name type="scientific">Quercus lobata</name>
    <name type="common">Valley oak</name>
    <dbReference type="NCBI Taxonomy" id="97700"/>
    <lineage>
        <taxon>Eukaryota</taxon>
        <taxon>Viridiplantae</taxon>
        <taxon>Streptophyta</taxon>
        <taxon>Embryophyta</taxon>
        <taxon>Tracheophyta</taxon>
        <taxon>Spermatophyta</taxon>
        <taxon>Magnoliopsida</taxon>
        <taxon>eudicotyledons</taxon>
        <taxon>Gunneridae</taxon>
        <taxon>Pentapetalae</taxon>
        <taxon>rosids</taxon>
        <taxon>fabids</taxon>
        <taxon>Fagales</taxon>
        <taxon>Fagaceae</taxon>
        <taxon>Quercus</taxon>
    </lineage>
</organism>
<dbReference type="EnsemblPlants" id="QL02p024044:mrna">
    <property type="protein sequence ID" value="QL02p024044:mrna"/>
    <property type="gene ID" value="QL02p024044"/>
</dbReference>
<evidence type="ECO:0000256" key="1">
    <source>
        <dbReference type="SAM" id="MobiDB-lite"/>
    </source>
</evidence>
<evidence type="ECO:0000313" key="2">
    <source>
        <dbReference type="EnsemblPlants" id="QL02p024044:mrna"/>
    </source>
</evidence>
<feature type="compositionally biased region" description="Low complexity" evidence="1">
    <location>
        <begin position="45"/>
        <end position="56"/>
    </location>
</feature>